<evidence type="ECO:0000256" key="2">
    <source>
        <dbReference type="HAMAP-Rule" id="MF_02087"/>
    </source>
</evidence>
<dbReference type="PANTHER" id="PTHR10146:SF14">
    <property type="entry name" value="PYRIDOXAL PHOSPHATE HOMEOSTASIS PROTEIN"/>
    <property type="match status" value="1"/>
</dbReference>
<feature type="domain" description="Alanine racemase N-terminal" evidence="5">
    <location>
        <begin position="26"/>
        <end position="227"/>
    </location>
</feature>
<keyword evidence="7" id="KW-1185">Reference proteome</keyword>
<evidence type="ECO:0000256" key="4">
    <source>
        <dbReference type="RuleBase" id="RU004514"/>
    </source>
</evidence>
<gene>
    <name evidence="6" type="ORF">CCS41_11210</name>
</gene>
<accession>A0A2U8I738</accession>
<dbReference type="Proteomes" id="UP000261875">
    <property type="component" value="Chromosome"/>
</dbReference>
<dbReference type="KEGG" id="fsm:CCS41_11210"/>
<dbReference type="AlphaFoldDB" id="A0A2U8I738"/>
<comment type="subunit">
    <text evidence="2">Monomer.</text>
</comment>
<dbReference type="FunFam" id="3.20.20.10:FF:000004">
    <property type="entry name" value="Pyridoxal phosphate homeostasis protein"/>
    <property type="match status" value="1"/>
</dbReference>
<keyword evidence="1 2" id="KW-0663">Pyridoxal phosphate</keyword>
<reference evidence="6 7" key="1">
    <citation type="submission" date="2017-05" db="EMBL/GenBank/DDBJ databases">
        <title>Genome sequence of Candidatus Fukatsuia symbiotica and Candidatus Hamiltonella defensa from Acyrthosiphon pisum strain 5D.</title>
        <authorList>
            <person name="Patel V.A."/>
            <person name="Chevignon G."/>
            <person name="Russell J.A."/>
            <person name="Oliver K.M."/>
        </authorList>
    </citation>
    <scope>NUCLEOTIDE SEQUENCE [LARGE SCALE GENOMIC DNA]</scope>
    <source>
        <strain evidence="6 7">5D</strain>
    </source>
</reference>
<organism evidence="6 7">
    <name type="scientific">Candidatus Fukatsuia symbiotica</name>
    <dbReference type="NCBI Taxonomy" id="1878942"/>
    <lineage>
        <taxon>Bacteria</taxon>
        <taxon>Pseudomonadati</taxon>
        <taxon>Pseudomonadota</taxon>
        <taxon>Gammaproteobacteria</taxon>
        <taxon>Enterobacterales</taxon>
        <taxon>Yersiniaceae</taxon>
        <taxon>Candidatus Fukatsuia</taxon>
    </lineage>
</organism>
<dbReference type="Gene3D" id="3.20.20.10">
    <property type="entry name" value="Alanine racemase"/>
    <property type="match status" value="1"/>
</dbReference>
<evidence type="ECO:0000313" key="6">
    <source>
        <dbReference type="EMBL" id="AWK14917.1"/>
    </source>
</evidence>
<proteinExistence type="inferred from homology"/>
<comment type="similarity">
    <text evidence="2 4">Belongs to the pyridoxal phosphate-binding protein YggS/PROSC family.</text>
</comment>
<dbReference type="NCBIfam" id="TIGR00044">
    <property type="entry name" value="YggS family pyridoxal phosphate-dependent enzyme"/>
    <property type="match status" value="1"/>
</dbReference>
<dbReference type="PROSITE" id="PS01211">
    <property type="entry name" value="UPF0001"/>
    <property type="match status" value="1"/>
</dbReference>
<evidence type="ECO:0000256" key="3">
    <source>
        <dbReference type="PIRSR" id="PIRSR004848-1"/>
    </source>
</evidence>
<dbReference type="InterPro" id="IPR001608">
    <property type="entry name" value="Ala_racemase_N"/>
</dbReference>
<sequence>MTTIRQNIHDVRERIASTARDCARSPEEVLLLAVSKTQPVTAIEKAILAGQRAFGENYVQEGVEKIHHFARNLTLEWHFIGRLQSNKSRLVAEHFAWCHTVDNLKIAQRLNKQRPVNMSALNVLIQINISNESNKSGIPLHELRQLAENICTLPRLRLRGLMVIPAVENDYQRQLENFKEIKQIFLELKRNYFQMDTLSLGMSADMVAAIHAGSTLLRIGSAIFGTRDYRRFCKKSIDIK</sequence>
<dbReference type="GO" id="GO:0030170">
    <property type="term" value="F:pyridoxal phosphate binding"/>
    <property type="evidence" value="ECO:0007669"/>
    <property type="project" value="UniProtKB-UniRule"/>
</dbReference>
<feature type="modified residue" description="N6-(pyridoxal phosphate)lysine" evidence="2 3">
    <location>
        <position position="36"/>
    </location>
</feature>
<evidence type="ECO:0000256" key="1">
    <source>
        <dbReference type="ARBA" id="ARBA00022898"/>
    </source>
</evidence>
<dbReference type="CDD" id="cd06824">
    <property type="entry name" value="PLPDE_III_Yggs_like"/>
    <property type="match status" value="1"/>
</dbReference>
<dbReference type="PANTHER" id="PTHR10146">
    <property type="entry name" value="PROLINE SYNTHETASE CO-TRANSCRIBED BACTERIAL HOMOLOG PROTEIN"/>
    <property type="match status" value="1"/>
</dbReference>
<dbReference type="InterPro" id="IPR011078">
    <property type="entry name" value="PyrdxlP_homeostasis"/>
</dbReference>
<dbReference type="OrthoDB" id="9804072at2"/>
<comment type="cofactor">
    <cofactor evidence="3">
        <name>pyridoxal 5'-phosphate</name>
        <dbReference type="ChEBI" id="CHEBI:597326"/>
    </cofactor>
</comment>
<dbReference type="Pfam" id="PF01168">
    <property type="entry name" value="Ala_racemase_N"/>
    <property type="match status" value="1"/>
</dbReference>
<comment type="function">
    <text evidence="2">Pyridoxal 5'-phosphate (PLP)-binding protein, which is involved in PLP homeostasis.</text>
</comment>
<dbReference type="InterPro" id="IPR029066">
    <property type="entry name" value="PLP-binding_barrel"/>
</dbReference>
<name>A0A2U8I738_9GAMM</name>
<evidence type="ECO:0000313" key="7">
    <source>
        <dbReference type="Proteomes" id="UP000261875"/>
    </source>
</evidence>
<evidence type="ECO:0000259" key="5">
    <source>
        <dbReference type="Pfam" id="PF01168"/>
    </source>
</evidence>
<dbReference type="STRING" id="1878942.GCA_900128755_00306"/>
<dbReference type="HAMAP" id="MF_02087">
    <property type="entry name" value="PLP_homeostasis"/>
    <property type="match status" value="1"/>
</dbReference>
<dbReference type="EMBL" id="CP021659">
    <property type="protein sequence ID" value="AWK14917.1"/>
    <property type="molecule type" value="Genomic_DNA"/>
</dbReference>
<dbReference type="SUPFAM" id="SSF51419">
    <property type="entry name" value="PLP-binding barrel"/>
    <property type="match status" value="1"/>
</dbReference>
<protein>
    <recommendedName>
        <fullName evidence="2">Pyridoxal phosphate homeostasis protein</fullName>
        <shortName evidence="2">PLP homeostasis protein</shortName>
    </recommendedName>
</protein>
<dbReference type="PIRSF" id="PIRSF004848">
    <property type="entry name" value="YBL036c_PLPDEIII"/>
    <property type="match status" value="1"/>
</dbReference>